<comment type="caution">
    <text evidence="3">The sequence shown here is derived from an EMBL/GenBank/DDBJ whole genome shotgun (WGS) entry which is preliminary data.</text>
</comment>
<dbReference type="SUPFAM" id="SSF53756">
    <property type="entry name" value="UDP-Glycosyltransferase/glycogen phosphorylase"/>
    <property type="match status" value="1"/>
</dbReference>
<dbReference type="Proteomes" id="UP001158050">
    <property type="component" value="Unassembled WGS sequence"/>
</dbReference>
<keyword evidence="4" id="KW-1185">Reference proteome</keyword>
<feature type="domain" description="Glycosyl transferase family 1" evidence="1">
    <location>
        <begin position="190"/>
        <end position="356"/>
    </location>
</feature>
<name>A0ABY1R5Q6_9FLAO</name>
<dbReference type="EMBL" id="FXUO01000008">
    <property type="protein sequence ID" value="SMP96138.1"/>
    <property type="molecule type" value="Genomic_DNA"/>
</dbReference>
<dbReference type="InterPro" id="IPR028098">
    <property type="entry name" value="Glyco_trans_4-like_N"/>
</dbReference>
<evidence type="ECO:0000313" key="4">
    <source>
        <dbReference type="Proteomes" id="UP001158050"/>
    </source>
</evidence>
<dbReference type="PANTHER" id="PTHR45947:SF3">
    <property type="entry name" value="SULFOQUINOVOSYL TRANSFERASE SQD2"/>
    <property type="match status" value="1"/>
</dbReference>
<protein>
    <submittedName>
        <fullName evidence="3">Glycosyltransferase involved in cell wall bisynthesis</fullName>
    </submittedName>
</protein>
<gene>
    <name evidence="3" type="ORF">SAMN05421679_108123</name>
</gene>
<organism evidence="3 4">
    <name type="scientific">Epilithonimonas pallida</name>
    <dbReference type="NCBI Taxonomy" id="373671"/>
    <lineage>
        <taxon>Bacteria</taxon>
        <taxon>Pseudomonadati</taxon>
        <taxon>Bacteroidota</taxon>
        <taxon>Flavobacteriia</taxon>
        <taxon>Flavobacteriales</taxon>
        <taxon>Weeksellaceae</taxon>
        <taxon>Chryseobacterium group</taxon>
        <taxon>Epilithonimonas</taxon>
    </lineage>
</organism>
<dbReference type="Pfam" id="PF13477">
    <property type="entry name" value="Glyco_trans_4_2"/>
    <property type="match status" value="1"/>
</dbReference>
<evidence type="ECO:0000259" key="1">
    <source>
        <dbReference type="Pfam" id="PF00534"/>
    </source>
</evidence>
<dbReference type="CDD" id="cd03808">
    <property type="entry name" value="GT4_CapM-like"/>
    <property type="match status" value="1"/>
</dbReference>
<dbReference type="Gene3D" id="3.40.50.2000">
    <property type="entry name" value="Glycogen Phosphorylase B"/>
    <property type="match status" value="2"/>
</dbReference>
<dbReference type="RefSeq" id="WP_283417721.1">
    <property type="nucleotide sequence ID" value="NZ_FXUO01000008.1"/>
</dbReference>
<dbReference type="InterPro" id="IPR050194">
    <property type="entry name" value="Glycosyltransferase_grp1"/>
</dbReference>
<dbReference type="Pfam" id="PF00534">
    <property type="entry name" value="Glycos_transf_1"/>
    <property type="match status" value="1"/>
</dbReference>
<evidence type="ECO:0000313" key="3">
    <source>
        <dbReference type="EMBL" id="SMP96138.1"/>
    </source>
</evidence>
<dbReference type="PANTHER" id="PTHR45947">
    <property type="entry name" value="SULFOQUINOVOSYL TRANSFERASE SQD2"/>
    <property type="match status" value="1"/>
</dbReference>
<sequence>MPKILRISTVPSSLNILLKGQLKFLNRYFEITAVSGSGIDLKEVQKREDVNIHVIEMQRQISPFKDLVSLIKLYTYFRKVKPELIHSITPKAGLLSMLAGKLAGVPVRIHTFTGLVFPYKTGIMQKLLIIMDRILCYCATDIFPEGKGVMNDLIKFNITDKPLKIIANGNVNGIDLDFFDPDVISYSEKQTLKTALSIKEDDFVFLFVGRLVRDKGINELVRAFNQLNSEVDNIKLLLVGPFEEELDPILTETKRSIEENSNIISVGFQKDVRPYFAISDIFVFPSYREGFPNVVLQSLAMNVPAIVTDISGSNEIINKHINGMIVDVKNELQLLEAMCEIYKNPAFLEKLIKNSRISVQKFGNKLVWEEIKELYMKKLNNY</sequence>
<feature type="domain" description="Glycosyltransferase subfamily 4-like N-terminal" evidence="2">
    <location>
        <begin position="23"/>
        <end position="140"/>
    </location>
</feature>
<reference evidence="3 4" key="1">
    <citation type="submission" date="2017-05" db="EMBL/GenBank/DDBJ databases">
        <authorList>
            <person name="Varghese N."/>
            <person name="Submissions S."/>
        </authorList>
    </citation>
    <scope>NUCLEOTIDE SEQUENCE [LARGE SCALE GENOMIC DNA]</scope>
    <source>
        <strain evidence="3 4">DSM 18015</strain>
    </source>
</reference>
<dbReference type="InterPro" id="IPR001296">
    <property type="entry name" value="Glyco_trans_1"/>
</dbReference>
<accession>A0ABY1R5Q6</accession>
<proteinExistence type="predicted"/>
<evidence type="ECO:0000259" key="2">
    <source>
        <dbReference type="Pfam" id="PF13477"/>
    </source>
</evidence>